<name>A0A3N4MGX6_9BACT</name>
<evidence type="ECO:0000313" key="1">
    <source>
        <dbReference type="EMBL" id="RPD43312.1"/>
    </source>
</evidence>
<reference evidence="2" key="1">
    <citation type="submission" date="2018-11" db="EMBL/GenBank/DDBJ databases">
        <title>Chitinophaga lutea sp.nov., isolate from arsenic contaminated soil.</title>
        <authorList>
            <person name="Zong Y."/>
        </authorList>
    </citation>
    <scope>NUCLEOTIDE SEQUENCE [LARGE SCALE GENOMIC DNA]</scope>
    <source>
        <strain evidence="2">YLT18</strain>
    </source>
</reference>
<dbReference type="Proteomes" id="UP000279089">
    <property type="component" value="Unassembled WGS sequence"/>
</dbReference>
<proteinExistence type="predicted"/>
<sequence length="404" mass="43843">MISLKAIKFNHSSGSCNTDALTIRRNATQAVNVPEWVDGVSVNPEDSPAAYSIADTNGNTLTIQARFQGSNPEVTRIQVRALDAVTDPPGETGCAGFIAKLIRRFVKAIVGNVLGEVQERWVDLTAGDSGFVSFNLINTNLANARVSKRVTEWRWQYRVNTGDPWQELRHTSHRIYVVLRTPTLPWVQTAGSTQLPWTEVLDFACDWGILAADIDEAATKVTERVYALGPGTMAYDCPGGGSTHYALGSFDCTKFLELLRGGPGNGDLVNCTDCATILSTFANILGCDLWQSRMEFGFKLNPFIAIGYSAWYPGCSNWGGTSFSYHEVAWKGGCTSSDAVFDACLQLDSDATPGSAPHSPMLATNMVFGNCTTLGYRLRLSPNVTDGCSNCNPAPATRKRRALI</sequence>
<organism evidence="1 2">
    <name type="scientific">Chitinophaga barathri</name>
    <dbReference type="NCBI Taxonomy" id="1647451"/>
    <lineage>
        <taxon>Bacteria</taxon>
        <taxon>Pseudomonadati</taxon>
        <taxon>Bacteroidota</taxon>
        <taxon>Chitinophagia</taxon>
        <taxon>Chitinophagales</taxon>
        <taxon>Chitinophagaceae</taxon>
        <taxon>Chitinophaga</taxon>
    </lineage>
</organism>
<dbReference type="AlphaFoldDB" id="A0A3N4MGX6"/>
<dbReference type="OrthoDB" id="7291707at2"/>
<accession>A0A3N4MGX6</accession>
<protein>
    <submittedName>
        <fullName evidence="1">Uncharacterized protein</fullName>
    </submittedName>
</protein>
<keyword evidence="2" id="KW-1185">Reference proteome</keyword>
<comment type="caution">
    <text evidence="1">The sequence shown here is derived from an EMBL/GenBank/DDBJ whole genome shotgun (WGS) entry which is preliminary data.</text>
</comment>
<dbReference type="EMBL" id="RMBX01000001">
    <property type="protein sequence ID" value="RPD43312.1"/>
    <property type="molecule type" value="Genomic_DNA"/>
</dbReference>
<gene>
    <name evidence="1" type="ORF">EG028_03175</name>
</gene>
<evidence type="ECO:0000313" key="2">
    <source>
        <dbReference type="Proteomes" id="UP000279089"/>
    </source>
</evidence>
<dbReference type="RefSeq" id="WP_120514580.1">
    <property type="nucleotide sequence ID" value="NZ_QXZY01000001.1"/>
</dbReference>